<feature type="domain" description="DUF5916" evidence="3">
    <location>
        <begin position="242"/>
        <end position="872"/>
    </location>
</feature>
<evidence type="ECO:0000313" key="5">
    <source>
        <dbReference type="Proteomes" id="UP001211005"/>
    </source>
</evidence>
<keyword evidence="1" id="KW-0732">Signal</keyword>
<reference evidence="4 5" key="1">
    <citation type="submission" date="2022-12" db="EMBL/GenBank/DDBJ databases">
        <title>Hymenobacter canadensis sp. nov. isolated from lake water of the Cambridge Bay, Canada.</title>
        <authorList>
            <person name="Kim W.H."/>
            <person name="Lee Y.M."/>
        </authorList>
    </citation>
    <scope>NUCLEOTIDE SEQUENCE [LARGE SCALE GENOMIC DNA]</scope>
    <source>
        <strain evidence="4 5">PAMC 29467</strain>
    </source>
</reference>
<dbReference type="InterPro" id="IPR010502">
    <property type="entry name" value="Carb-bd_dom_fam9"/>
</dbReference>
<evidence type="ECO:0000313" key="4">
    <source>
        <dbReference type="EMBL" id="WBA40279.1"/>
    </source>
</evidence>
<sequence>MPFFLFLLSLLCMAGKVSAQQQPAPAATAAATTLAPKKQLQAIRITEAIKLDGVLDEAVWQQAPVATQFIQNRPNPGPPEKHPTEVRILYDDANLYIGAVMHDVSADSILRELTPRDEFGNTDFIGIFLDTYQDKLNGYGFFVTTGGVQMDARYSPAGGEDFNWNAVWDSRTSIRGTDWIAEMRIPYSAIRFSSLPEQQWGLNFMRQRKKENQAFFWNEVKPAVDGFVNQWGTMTGVRDVKPPLRLSLTPYISSYVNHNPLSENGARPTTTSFNGGADIKWGINESFTLDATLVPDFGQVQSDNQVLNLSPFEVQFNENRQFFTEGTELFNKGNLFYSRRVGATPVGFYDAEGQLRAGTRDAEGKRQPGEELITNPGETRLLNATKISGRTSKGLGVGVFNAISNDVYAVARDSASGAKRNILTQPLSNYSILVLDQSLKNNSYVSLINTNVTRAGSTYDANVTAGLFRLANKKNSYAVTGQVNYSRRRGNVFGSDTVQIDNRDGYKYNLDVSKISGNFTYGVSHGIESDTYDHNDLGILFGNNAITQGVYGNYNIYKPFWKVNRLNTYFGVDHKMLYRPTSFQRVNFYSGLNTTFTKSFLSMGLNLNVDPRNRDYFEPRKSKLGEYYVLVPGSVNVGGYISSDYRKKLALDVNVGLRTYARDERLPERPRRMGYGLTVSPRYRVNNKLNFRYEIDWNLRQNQIGYVNGGLSSEEPLDSAVIRQLGGNVPLGLAQKDVLLGRRQVVTVSNVLSVGYTFTNRMSLTVRTRHYTSTVRYNDFAQLRPGGEETPVDYRRNRDNTYNAFNIDAVYSWWFAPGSQVSIVWKNASTNELQANEATPLYFDNLSNTINTPHNNNVSIKILYYLDYLALRPKRG</sequence>
<keyword evidence="5" id="KW-1185">Reference proteome</keyword>
<protein>
    <submittedName>
        <fullName evidence="4">DUF5916 domain-containing protein</fullName>
    </submittedName>
</protein>
<dbReference type="EMBL" id="CP114767">
    <property type="protein sequence ID" value="WBA40279.1"/>
    <property type="molecule type" value="Genomic_DNA"/>
</dbReference>
<dbReference type="InterPro" id="IPR045670">
    <property type="entry name" value="DUF5916"/>
</dbReference>
<dbReference type="Proteomes" id="UP001211005">
    <property type="component" value="Chromosome"/>
</dbReference>
<proteinExistence type="predicted"/>
<evidence type="ECO:0000256" key="1">
    <source>
        <dbReference type="SAM" id="SignalP"/>
    </source>
</evidence>
<gene>
    <name evidence="4" type="ORF">O3303_10595</name>
</gene>
<accession>A0ABY7LIJ6</accession>
<dbReference type="Pfam" id="PF06452">
    <property type="entry name" value="CBM9_1"/>
    <property type="match status" value="1"/>
</dbReference>
<feature type="chain" id="PRO_5046801314" evidence="1">
    <location>
        <begin position="20"/>
        <end position="876"/>
    </location>
</feature>
<feature type="domain" description="Carbohydrate-binding" evidence="2">
    <location>
        <begin position="51"/>
        <end position="210"/>
    </location>
</feature>
<dbReference type="Pfam" id="PF19313">
    <property type="entry name" value="DUF5916"/>
    <property type="match status" value="1"/>
</dbReference>
<evidence type="ECO:0000259" key="3">
    <source>
        <dbReference type="Pfam" id="PF19313"/>
    </source>
</evidence>
<dbReference type="SUPFAM" id="SSF49344">
    <property type="entry name" value="CBD9-like"/>
    <property type="match status" value="1"/>
</dbReference>
<organism evidence="4 5">
    <name type="scientific">Hymenobacter canadensis</name>
    <dbReference type="NCBI Taxonomy" id="2999067"/>
    <lineage>
        <taxon>Bacteria</taxon>
        <taxon>Pseudomonadati</taxon>
        <taxon>Bacteroidota</taxon>
        <taxon>Cytophagia</taxon>
        <taxon>Cytophagales</taxon>
        <taxon>Hymenobacteraceae</taxon>
        <taxon>Hymenobacter</taxon>
    </lineage>
</organism>
<name>A0ABY7LIJ6_9BACT</name>
<dbReference type="CDD" id="cd09618">
    <property type="entry name" value="CBM9_like_2"/>
    <property type="match status" value="1"/>
</dbReference>
<evidence type="ECO:0000259" key="2">
    <source>
        <dbReference type="Pfam" id="PF06452"/>
    </source>
</evidence>
<dbReference type="Gene3D" id="2.60.40.1190">
    <property type="match status" value="1"/>
</dbReference>
<feature type="signal peptide" evidence="1">
    <location>
        <begin position="1"/>
        <end position="19"/>
    </location>
</feature>
<dbReference type="RefSeq" id="WP_269558389.1">
    <property type="nucleotide sequence ID" value="NZ_CP114767.1"/>
</dbReference>